<organism evidence="1 2">
    <name type="scientific">Frankliniella occidentalis</name>
    <name type="common">Western flower thrips</name>
    <name type="synonym">Euthrips occidentalis</name>
    <dbReference type="NCBI Taxonomy" id="133901"/>
    <lineage>
        <taxon>Eukaryota</taxon>
        <taxon>Metazoa</taxon>
        <taxon>Ecdysozoa</taxon>
        <taxon>Arthropoda</taxon>
        <taxon>Hexapoda</taxon>
        <taxon>Insecta</taxon>
        <taxon>Pterygota</taxon>
        <taxon>Neoptera</taxon>
        <taxon>Paraneoptera</taxon>
        <taxon>Thysanoptera</taxon>
        <taxon>Terebrantia</taxon>
        <taxon>Thripoidea</taxon>
        <taxon>Thripidae</taxon>
        <taxon>Frankliniella</taxon>
    </lineage>
</organism>
<dbReference type="GeneID" id="113216190"/>
<gene>
    <name evidence="2" type="primary">LOC113216190</name>
</gene>
<sequence length="189" mass="21267">MWAFRPVLPWHRPFCADLQESTFSTLKNFMEKFGKDFFGDQPPPPFPSSQDHHDFVYLCLKLLCSHFSLALSGGVSSFLGHSLLSDGMKSTPQSTHDLTHAQILMKTLLHNLSLNSPCPVGNPGPNAAYFGSLQCLMPYNLEYDFDVIHERAENGHSMSGSLIDQRADQDSLEQDGRMRKYWDVAATEL</sequence>
<dbReference type="AlphaFoldDB" id="A0A9C6X0Y9"/>
<dbReference type="OrthoDB" id="737510at2759"/>
<evidence type="ECO:0000313" key="1">
    <source>
        <dbReference type="Proteomes" id="UP000504606"/>
    </source>
</evidence>
<dbReference type="RefSeq" id="XP_052127127.1">
    <property type="nucleotide sequence ID" value="XM_052271167.1"/>
</dbReference>
<evidence type="ECO:0000313" key="2">
    <source>
        <dbReference type="RefSeq" id="XP_052127127.1"/>
    </source>
</evidence>
<reference evidence="2" key="1">
    <citation type="submission" date="2025-08" db="UniProtKB">
        <authorList>
            <consortium name="RefSeq"/>
        </authorList>
    </citation>
    <scope>IDENTIFICATION</scope>
    <source>
        <tissue evidence="2">Whole organism</tissue>
    </source>
</reference>
<protein>
    <submittedName>
        <fullName evidence="2">Uncharacterized protein LOC113216190</fullName>
    </submittedName>
</protein>
<accession>A0A9C6X0Y9</accession>
<dbReference type="KEGG" id="foc:113216190"/>
<proteinExistence type="predicted"/>
<keyword evidence="1" id="KW-1185">Reference proteome</keyword>
<dbReference type="Proteomes" id="UP000504606">
    <property type="component" value="Unplaced"/>
</dbReference>
<name>A0A9C6X0Y9_FRAOC</name>